<proteinExistence type="predicted"/>
<gene>
    <name evidence="1" type="ORF">EZS27_011739</name>
</gene>
<dbReference type="AlphaFoldDB" id="A0A5J4S3P4"/>
<accession>A0A5J4S3P4</accession>
<dbReference type="EMBL" id="SNRY01000463">
    <property type="protein sequence ID" value="KAA6340398.1"/>
    <property type="molecule type" value="Genomic_DNA"/>
</dbReference>
<comment type="caution">
    <text evidence="1">The sequence shown here is derived from an EMBL/GenBank/DDBJ whole genome shotgun (WGS) entry which is preliminary data.</text>
</comment>
<reference evidence="1" key="1">
    <citation type="submission" date="2019-03" db="EMBL/GenBank/DDBJ databases">
        <title>Single cell metagenomics reveals metabolic interactions within the superorganism composed of flagellate Streblomastix strix and complex community of Bacteroidetes bacteria on its surface.</title>
        <authorList>
            <person name="Treitli S.C."/>
            <person name="Kolisko M."/>
            <person name="Husnik F."/>
            <person name="Keeling P."/>
            <person name="Hampl V."/>
        </authorList>
    </citation>
    <scope>NUCLEOTIDE SEQUENCE</scope>
    <source>
        <strain evidence="1">STM</strain>
    </source>
</reference>
<sequence length="59" mass="6665">MNDADCAENNCYVIFSNNVLCSLGKFTPQSELISLAFGKILDEKFNSKLFSKIMEILQK</sequence>
<evidence type="ECO:0000313" key="1">
    <source>
        <dbReference type="EMBL" id="KAA6340398.1"/>
    </source>
</evidence>
<name>A0A5J4S3P4_9ZZZZ</name>
<protein>
    <submittedName>
        <fullName evidence="1">Uncharacterized protein</fullName>
    </submittedName>
</protein>
<organism evidence="1">
    <name type="scientific">termite gut metagenome</name>
    <dbReference type="NCBI Taxonomy" id="433724"/>
    <lineage>
        <taxon>unclassified sequences</taxon>
        <taxon>metagenomes</taxon>
        <taxon>organismal metagenomes</taxon>
    </lineage>
</organism>